<dbReference type="InterPro" id="IPR007709">
    <property type="entry name" value="N-FG_amidohydro"/>
</dbReference>
<protein>
    <submittedName>
        <fullName evidence="1">N-formylglutamate amidohydrolase</fullName>
    </submittedName>
</protein>
<dbReference type="Pfam" id="PF05013">
    <property type="entry name" value="FGase"/>
    <property type="match status" value="1"/>
</dbReference>
<name>A0A6I4U4W9_9SPHN</name>
<dbReference type="SUPFAM" id="SSF53187">
    <property type="entry name" value="Zn-dependent exopeptidases"/>
    <property type="match status" value="1"/>
</dbReference>
<reference evidence="1 2" key="1">
    <citation type="submission" date="2019-12" db="EMBL/GenBank/DDBJ databases">
        <title>Genomic-based taxomic classification of the family Erythrobacteraceae.</title>
        <authorList>
            <person name="Xu L."/>
        </authorList>
    </citation>
    <scope>NUCLEOTIDE SEQUENCE [LARGE SCALE GENOMIC DNA]</scope>
    <source>
        <strain evidence="1 2">LMG 29519</strain>
    </source>
</reference>
<dbReference type="AlphaFoldDB" id="A0A6I4U4W9"/>
<keyword evidence="2" id="KW-1185">Reference proteome</keyword>
<gene>
    <name evidence="1" type="ORF">GRI68_03690</name>
</gene>
<evidence type="ECO:0000313" key="1">
    <source>
        <dbReference type="EMBL" id="MXP09277.1"/>
    </source>
</evidence>
<dbReference type="OrthoDB" id="9815326at2"/>
<proteinExistence type="predicted"/>
<dbReference type="Gene3D" id="3.40.630.40">
    <property type="entry name" value="Zn-dependent exopeptidases"/>
    <property type="match status" value="1"/>
</dbReference>
<sequence length="238" mass="25840">MSDVARIVGEPRFGGILVVCDHGGKSVPDDVDLGIDPALIEQHIGHDIGVAEIAERMASNPGTAAFIANFSRLVVDLNREASDPAALPEESDGRAMPGNRDVDRDARLAAYHAPFHARLEAQLDAAPPALILFLHSFTPAMQTDDTPRPWQCGVLYEGDDRGAMIAKILLEKEGLTVGDQQPYSGAVYNATISRHAEEPGRPYLYLEVRQDLIGDAAGQAEWAECLQRVCNRIAMELM</sequence>
<evidence type="ECO:0000313" key="2">
    <source>
        <dbReference type="Proteomes" id="UP000429229"/>
    </source>
</evidence>
<dbReference type="Proteomes" id="UP000429229">
    <property type="component" value="Unassembled WGS sequence"/>
</dbReference>
<keyword evidence="1" id="KW-0378">Hydrolase</keyword>
<dbReference type="GO" id="GO:0016787">
    <property type="term" value="F:hydrolase activity"/>
    <property type="evidence" value="ECO:0007669"/>
    <property type="project" value="UniProtKB-KW"/>
</dbReference>
<organism evidence="1 2">
    <name type="scientific">Alteriqipengyuania halimionae</name>
    <dbReference type="NCBI Taxonomy" id="1926630"/>
    <lineage>
        <taxon>Bacteria</taxon>
        <taxon>Pseudomonadati</taxon>
        <taxon>Pseudomonadota</taxon>
        <taxon>Alphaproteobacteria</taxon>
        <taxon>Sphingomonadales</taxon>
        <taxon>Erythrobacteraceae</taxon>
        <taxon>Alteriqipengyuania</taxon>
    </lineage>
</organism>
<comment type="caution">
    <text evidence="1">The sequence shown here is derived from an EMBL/GenBank/DDBJ whole genome shotgun (WGS) entry which is preliminary data.</text>
</comment>
<accession>A0A6I4U4W9</accession>
<dbReference type="RefSeq" id="WP_160615983.1">
    <property type="nucleotide sequence ID" value="NZ_WTYR01000001.1"/>
</dbReference>
<dbReference type="EMBL" id="WTYR01000001">
    <property type="protein sequence ID" value="MXP09277.1"/>
    <property type="molecule type" value="Genomic_DNA"/>
</dbReference>